<dbReference type="Proteomes" id="UP000288216">
    <property type="component" value="Unassembled WGS sequence"/>
</dbReference>
<comment type="caution">
    <text evidence="1">The sequence shown here is derived from an EMBL/GenBank/DDBJ whole genome shotgun (WGS) entry which is preliminary data.</text>
</comment>
<organism evidence="1 2">
    <name type="scientific">Scyliorhinus torazame</name>
    <name type="common">Cloudy catshark</name>
    <name type="synonym">Catulus torazame</name>
    <dbReference type="NCBI Taxonomy" id="75743"/>
    <lineage>
        <taxon>Eukaryota</taxon>
        <taxon>Metazoa</taxon>
        <taxon>Chordata</taxon>
        <taxon>Craniata</taxon>
        <taxon>Vertebrata</taxon>
        <taxon>Chondrichthyes</taxon>
        <taxon>Elasmobranchii</taxon>
        <taxon>Galeomorphii</taxon>
        <taxon>Galeoidea</taxon>
        <taxon>Carcharhiniformes</taxon>
        <taxon>Scyliorhinidae</taxon>
        <taxon>Scyliorhinus</taxon>
    </lineage>
</organism>
<feature type="non-terminal residue" evidence="1">
    <location>
        <position position="1"/>
    </location>
</feature>
<keyword evidence="2" id="KW-1185">Reference proteome</keyword>
<sequence>EHSRHWFFKGHMVIDGESKLKSLFNLIMETQDHSNKNNVIKFSDNSSAITGRAVKCLYPNDQSRASKVDVRSTTRHVIFTAETHNFPTGLCQ</sequence>
<dbReference type="OMA" id="NLIMETQ"/>
<evidence type="ECO:0000313" key="2">
    <source>
        <dbReference type="Proteomes" id="UP000288216"/>
    </source>
</evidence>
<dbReference type="OrthoDB" id="6666987at2759"/>
<dbReference type="GO" id="GO:0005737">
    <property type="term" value="C:cytoplasm"/>
    <property type="evidence" value="ECO:0007669"/>
    <property type="project" value="TreeGrafter"/>
</dbReference>
<name>A0A401QC08_SCYTO</name>
<dbReference type="PANTHER" id="PTHR10099:SF1">
    <property type="entry name" value="PHOSPHORIBOSYLFORMYLGLYCINAMIDINE SYNTHASE"/>
    <property type="match status" value="1"/>
</dbReference>
<dbReference type="STRING" id="75743.A0A401QC08"/>
<dbReference type="GO" id="GO:0006164">
    <property type="term" value="P:purine nucleotide biosynthetic process"/>
    <property type="evidence" value="ECO:0007669"/>
    <property type="project" value="TreeGrafter"/>
</dbReference>
<accession>A0A401QC08</accession>
<gene>
    <name evidence="1" type="ORF">scyTo_0023697</name>
</gene>
<reference evidence="1 2" key="1">
    <citation type="journal article" date="2018" name="Nat. Ecol. Evol.">
        <title>Shark genomes provide insights into elasmobranch evolution and the origin of vertebrates.</title>
        <authorList>
            <person name="Hara Y"/>
            <person name="Yamaguchi K"/>
            <person name="Onimaru K"/>
            <person name="Kadota M"/>
            <person name="Koyanagi M"/>
            <person name="Keeley SD"/>
            <person name="Tatsumi K"/>
            <person name="Tanaka K"/>
            <person name="Motone F"/>
            <person name="Kageyama Y"/>
            <person name="Nozu R"/>
            <person name="Adachi N"/>
            <person name="Nishimura O"/>
            <person name="Nakagawa R"/>
            <person name="Tanegashima C"/>
            <person name="Kiyatake I"/>
            <person name="Matsumoto R"/>
            <person name="Murakumo K"/>
            <person name="Nishida K"/>
            <person name="Terakita A"/>
            <person name="Kuratani S"/>
            <person name="Sato K"/>
            <person name="Hyodo S Kuraku.S."/>
        </authorList>
    </citation>
    <scope>NUCLEOTIDE SEQUENCE [LARGE SCALE GENOMIC DNA]</scope>
</reference>
<dbReference type="InterPro" id="IPR036921">
    <property type="entry name" value="PurM-like_N_sf"/>
</dbReference>
<dbReference type="PANTHER" id="PTHR10099">
    <property type="entry name" value="PHOSPHORIBOSYLFORMYLGLYCINAMIDINE SYNTHASE"/>
    <property type="match status" value="1"/>
</dbReference>
<dbReference type="SUPFAM" id="SSF55326">
    <property type="entry name" value="PurM N-terminal domain-like"/>
    <property type="match status" value="1"/>
</dbReference>
<dbReference type="GO" id="GO:0004642">
    <property type="term" value="F:phosphoribosylformylglycinamidine synthase activity"/>
    <property type="evidence" value="ECO:0007669"/>
    <property type="project" value="TreeGrafter"/>
</dbReference>
<evidence type="ECO:0000313" key="1">
    <source>
        <dbReference type="EMBL" id="GCB82919.1"/>
    </source>
</evidence>
<protein>
    <submittedName>
        <fullName evidence="1">Uncharacterized protein</fullName>
    </submittedName>
</protein>
<dbReference type="Gene3D" id="3.30.1330.10">
    <property type="entry name" value="PurM-like, N-terminal domain"/>
    <property type="match status" value="1"/>
</dbReference>
<dbReference type="EMBL" id="BFAA01032663">
    <property type="protein sequence ID" value="GCB82919.1"/>
    <property type="molecule type" value="Genomic_DNA"/>
</dbReference>
<proteinExistence type="predicted"/>
<dbReference type="AlphaFoldDB" id="A0A401QC08"/>